<evidence type="ECO:0000256" key="2">
    <source>
        <dbReference type="ARBA" id="ARBA00011902"/>
    </source>
</evidence>
<dbReference type="VEuPathDB" id="TrichDB:TVAG_311210"/>
<evidence type="ECO:0000256" key="7">
    <source>
        <dbReference type="ARBA" id="ARBA00022741"/>
    </source>
</evidence>
<dbReference type="GO" id="GO:0005886">
    <property type="term" value="C:plasma membrane"/>
    <property type="evidence" value="ECO:0007669"/>
    <property type="project" value="UniProtKB-SubCell"/>
</dbReference>
<dbReference type="KEGG" id="tva:4749063"/>
<reference evidence="17" key="1">
    <citation type="submission" date="2006-10" db="EMBL/GenBank/DDBJ databases">
        <authorList>
            <person name="Amadeo P."/>
            <person name="Zhao Q."/>
            <person name="Wortman J."/>
            <person name="Fraser-Liggett C."/>
            <person name="Carlton J."/>
        </authorList>
    </citation>
    <scope>NUCLEOTIDE SEQUENCE</scope>
    <source>
        <strain evidence="17">G3</strain>
    </source>
</reference>
<keyword evidence="4" id="KW-0808">Transferase</keyword>
<keyword evidence="6" id="KW-0732">Signal</keyword>
<dbReference type="EC" id="2.7.10.1" evidence="2"/>
<evidence type="ECO:0000256" key="13">
    <source>
        <dbReference type="ARBA" id="ARBA00023157"/>
    </source>
</evidence>
<evidence type="ECO:0000256" key="11">
    <source>
        <dbReference type="ARBA" id="ARBA00023136"/>
    </source>
</evidence>
<feature type="domain" description="ALK/LTK-like glycine-rich" evidence="16">
    <location>
        <begin position="1"/>
        <end position="244"/>
    </location>
</feature>
<accession>A2FUQ3</accession>
<keyword evidence="7" id="KW-0547">Nucleotide-binding</keyword>
<evidence type="ECO:0000256" key="15">
    <source>
        <dbReference type="ARBA" id="ARBA00023180"/>
    </source>
</evidence>
<dbReference type="InterPro" id="IPR055163">
    <property type="entry name" value="ALK/LTK-like_GRD"/>
</dbReference>
<gene>
    <name evidence="17" type="ORF">TVAG_311210</name>
</gene>
<protein>
    <recommendedName>
        <fullName evidence="2">receptor protein-tyrosine kinase</fullName>
        <ecNumber evidence="2">2.7.10.1</ecNumber>
    </recommendedName>
</protein>
<evidence type="ECO:0000313" key="17">
    <source>
        <dbReference type="EMBL" id="EAX91370.1"/>
    </source>
</evidence>
<keyword evidence="15" id="KW-0325">Glycoprotein</keyword>
<organism evidence="17 18">
    <name type="scientific">Trichomonas vaginalis (strain ATCC PRA-98 / G3)</name>
    <dbReference type="NCBI Taxonomy" id="412133"/>
    <lineage>
        <taxon>Eukaryota</taxon>
        <taxon>Metamonada</taxon>
        <taxon>Parabasalia</taxon>
        <taxon>Trichomonadida</taxon>
        <taxon>Trichomonadidae</taxon>
        <taxon>Trichomonas</taxon>
    </lineage>
</organism>
<keyword evidence="18" id="KW-1185">Reference proteome</keyword>
<evidence type="ECO:0000313" key="18">
    <source>
        <dbReference type="Proteomes" id="UP000001542"/>
    </source>
</evidence>
<keyword evidence="13" id="KW-1015">Disulfide bond</keyword>
<evidence type="ECO:0000256" key="1">
    <source>
        <dbReference type="ARBA" id="ARBA00004251"/>
    </source>
</evidence>
<dbReference type="EMBL" id="DS114040">
    <property type="protein sequence ID" value="EAX91370.1"/>
    <property type="molecule type" value="Genomic_DNA"/>
</dbReference>
<keyword evidence="5" id="KW-0812">Transmembrane</keyword>
<reference evidence="17" key="2">
    <citation type="journal article" date="2007" name="Science">
        <title>Draft genome sequence of the sexually transmitted pathogen Trichomonas vaginalis.</title>
        <authorList>
            <person name="Carlton J.M."/>
            <person name="Hirt R.P."/>
            <person name="Silva J.C."/>
            <person name="Delcher A.L."/>
            <person name="Schatz M."/>
            <person name="Zhao Q."/>
            <person name="Wortman J.R."/>
            <person name="Bidwell S.L."/>
            <person name="Alsmark U.C.M."/>
            <person name="Besteiro S."/>
            <person name="Sicheritz-Ponten T."/>
            <person name="Noel C.J."/>
            <person name="Dacks J.B."/>
            <person name="Foster P.G."/>
            <person name="Simillion C."/>
            <person name="Van de Peer Y."/>
            <person name="Miranda-Saavedra D."/>
            <person name="Barton G.J."/>
            <person name="Westrop G.D."/>
            <person name="Mueller S."/>
            <person name="Dessi D."/>
            <person name="Fiori P.L."/>
            <person name="Ren Q."/>
            <person name="Paulsen I."/>
            <person name="Zhang H."/>
            <person name="Bastida-Corcuera F.D."/>
            <person name="Simoes-Barbosa A."/>
            <person name="Brown M.T."/>
            <person name="Hayes R.D."/>
            <person name="Mukherjee M."/>
            <person name="Okumura C.Y."/>
            <person name="Schneider R."/>
            <person name="Smith A.J."/>
            <person name="Vanacova S."/>
            <person name="Villalvazo M."/>
            <person name="Haas B.J."/>
            <person name="Pertea M."/>
            <person name="Feldblyum T.V."/>
            <person name="Utterback T.R."/>
            <person name="Shu C.L."/>
            <person name="Osoegawa K."/>
            <person name="de Jong P.J."/>
            <person name="Hrdy I."/>
            <person name="Horvathova L."/>
            <person name="Zubacova Z."/>
            <person name="Dolezal P."/>
            <person name="Malik S.B."/>
            <person name="Logsdon J.M. Jr."/>
            <person name="Henze K."/>
            <person name="Gupta A."/>
            <person name="Wang C.C."/>
            <person name="Dunne R.L."/>
            <person name="Upcroft J.A."/>
            <person name="Upcroft P."/>
            <person name="White O."/>
            <person name="Salzberg S.L."/>
            <person name="Tang P."/>
            <person name="Chiu C.-H."/>
            <person name="Lee Y.-S."/>
            <person name="Embley T.M."/>
            <person name="Coombs G.H."/>
            <person name="Mottram J.C."/>
            <person name="Tachezy J."/>
            <person name="Fraser-Liggett C.M."/>
            <person name="Johnson P.J."/>
        </authorList>
    </citation>
    <scope>NUCLEOTIDE SEQUENCE [LARGE SCALE GENOMIC DNA]</scope>
    <source>
        <strain evidence="17">G3</strain>
    </source>
</reference>
<keyword evidence="11" id="KW-0472">Membrane</keyword>
<keyword evidence="14" id="KW-0675">Receptor</keyword>
<evidence type="ECO:0000256" key="9">
    <source>
        <dbReference type="ARBA" id="ARBA00022840"/>
    </source>
</evidence>
<evidence type="ECO:0000256" key="8">
    <source>
        <dbReference type="ARBA" id="ARBA00022777"/>
    </source>
</evidence>
<dbReference type="Proteomes" id="UP000001542">
    <property type="component" value="Unassembled WGS sequence"/>
</dbReference>
<keyword evidence="9" id="KW-0067">ATP-binding</keyword>
<dbReference type="GO" id="GO:0005524">
    <property type="term" value="F:ATP binding"/>
    <property type="evidence" value="ECO:0007669"/>
    <property type="project" value="UniProtKB-KW"/>
</dbReference>
<keyword evidence="10" id="KW-1133">Transmembrane helix</keyword>
<evidence type="ECO:0000256" key="3">
    <source>
        <dbReference type="ARBA" id="ARBA00022475"/>
    </source>
</evidence>
<evidence type="ECO:0000256" key="12">
    <source>
        <dbReference type="ARBA" id="ARBA00023137"/>
    </source>
</evidence>
<keyword evidence="12" id="KW-0829">Tyrosine-protein kinase</keyword>
<dbReference type="Pfam" id="PF12810">
    <property type="entry name" value="ALK_LTK_GRD"/>
    <property type="match status" value="1"/>
</dbReference>
<dbReference type="GO" id="GO:0004714">
    <property type="term" value="F:transmembrane receptor protein tyrosine kinase activity"/>
    <property type="evidence" value="ECO:0007669"/>
    <property type="project" value="UniProtKB-EC"/>
</dbReference>
<dbReference type="RefSeq" id="XP_001304300.1">
    <property type="nucleotide sequence ID" value="XM_001304299.1"/>
</dbReference>
<evidence type="ECO:0000256" key="14">
    <source>
        <dbReference type="ARBA" id="ARBA00023170"/>
    </source>
</evidence>
<dbReference type="InParanoid" id="A2FUQ3"/>
<sequence>MYLFLGGKGEDQLNYTYTTIPTKCGWNFGGNGGIDLFHDTGNSAPPDGGACGGGATDIRLRYYDINHANFNDYTLNKSIESRIIVAGSGGGGNSGDWHRYGELDGFAGGDITAVDNLPYTHGGTQISGILGIGMDGITSSENQGGTGGCGSGYRGGYQNFPDLKVDGIFHVGGTGGSSYISGHPGCVSPSASENTPIELRSIHGSGIMFTNTQMISGKDLMPSPFNNTFIRGNVGNGYCRITVLYISPVETCTLYQYFNFFINFEIFITFSG</sequence>
<evidence type="ECO:0000256" key="10">
    <source>
        <dbReference type="ARBA" id="ARBA00022989"/>
    </source>
</evidence>
<dbReference type="AlphaFoldDB" id="A2FUQ3"/>
<evidence type="ECO:0000259" key="16">
    <source>
        <dbReference type="Pfam" id="PF12810"/>
    </source>
</evidence>
<keyword evidence="8" id="KW-0418">Kinase</keyword>
<evidence type="ECO:0000256" key="4">
    <source>
        <dbReference type="ARBA" id="ARBA00022679"/>
    </source>
</evidence>
<dbReference type="VEuPathDB" id="TrichDB:TVAGG3_0544600"/>
<comment type="subcellular location">
    <subcellularLocation>
        <location evidence="1">Cell membrane</location>
        <topology evidence="1">Single-pass type I membrane protein</topology>
    </subcellularLocation>
</comment>
<evidence type="ECO:0000256" key="5">
    <source>
        <dbReference type="ARBA" id="ARBA00022692"/>
    </source>
</evidence>
<proteinExistence type="predicted"/>
<name>A2FUQ3_TRIV3</name>
<keyword evidence="3" id="KW-1003">Cell membrane</keyword>
<evidence type="ECO:0000256" key="6">
    <source>
        <dbReference type="ARBA" id="ARBA00022729"/>
    </source>
</evidence>